<protein>
    <submittedName>
        <fullName evidence="3">Uncharacterized protein</fullName>
    </submittedName>
</protein>
<organism evidence="3 4">
    <name type="scientific">Conexibacter stalactiti</name>
    <dbReference type="NCBI Taxonomy" id="1940611"/>
    <lineage>
        <taxon>Bacteria</taxon>
        <taxon>Bacillati</taxon>
        <taxon>Actinomycetota</taxon>
        <taxon>Thermoleophilia</taxon>
        <taxon>Solirubrobacterales</taxon>
        <taxon>Conexibacteraceae</taxon>
        <taxon>Conexibacter</taxon>
    </lineage>
</organism>
<keyword evidence="4" id="KW-1185">Reference proteome</keyword>
<accession>A0ABU4I071</accession>
<feature type="transmembrane region" description="Helical" evidence="2">
    <location>
        <begin position="34"/>
        <end position="54"/>
    </location>
</feature>
<feature type="compositionally biased region" description="Basic residues" evidence="1">
    <location>
        <begin position="76"/>
        <end position="85"/>
    </location>
</feature>
<feature type="region of interest" description="Disordered" evidence="1">
    <location>
        <begin position="66"/>
        <end position="85"/>
    </location>
</feature>
<dbReference type="RefSeq" id="WP_318600627.1">
    <property type="nucleotide sequence ID" value="NZ_JAWSTH010000123.1"/>
</dbReference>
<keyword evidence="2" id="KW-0472">Membrane</keyword>
<evidence type="ECO:0000256" key="1">
    <source>
        <dbReference type="SAM" id="MobiDB-lite"/>
    </source>
</evidence>
<gene>
    <name evidence="3" type="ORF">R7226_27635</name>
</gene>
<feature type="transmembrane region" description="Helical" evidence="2">
    <location>
        <begin position="9"/>
        <end position="28"/>
    </location>
</feature>
<proteinExistence type="predicted"/>
<sequence>MKIPKDSSLAALIAFFGGVYPILLLGQAVEWPRAVQTVLGCVGLVVFTGVKVGVMAHNRRRARLTYPRRADGRPQRTWRGRPGRG</sequence>
<keyword evidence="2" id="KW-0812">Transmembrane</keyword>
<dbReference type="Proteomes" id="UP001284601">
    <property type="component" value="Unassembled WGS sequence"/>
</dbReference>
<name>A0ABU4I071_9ACTN</name>
<evidence type="ECO:0000256" key="2">
    <source>
        <dbReference type="SAM" id="Phobius"/>
    </source>
</evidence>
<evidence type="ECO:0000313" key="3">
    <source>
        <dbReference type="EMBL" id="MDW5598160.1"/>
    </source>
</evidence>
<comment type="caution">
    <text evidence="3">The sequence shown here is derived from an EMBL/GenBank/DDBJ whole genome shotgun (WGS) entry which is preliminary data.</text>
</comment>
<evidence type="ECO:0000313" key="4">
    <source>
        <dbReference type="Proteomes" id="UP001284601"/>
    </source>
</evidence>
<keyword evidence="2" id="KW-1133">Transmembrane helix</keyword>
<reference evidence="4" key="1">
    <citation type="submission" date="2023-07" db="EMBL/GenBank/DDBJ databases">
        <title>Conexibacter stalactiti sp. nov., isolated from stalactites in a lava cave and emended description of the genus Conexibacter.</title>
        <authorList>
            <person name="Lee S.D."/>
        </authorList>
    </citation>
    <scope>NUCLEOTIDE SEQUENCE [LARGE SCALE GENOMIC DNA]</scope>
    <source>
        <strain evidence="4">KCTC 39840</strain>
    </source>
</reference>
<dbReference type="EMBL" id="JAWSTH010000123">
    <property type="protein sequence ID" value="MDW5598160.1"/>
    <property type="molecule type" value="Genomic_DNA"/>
</dbReference>